<evidence type="ECO:0000313" key="3">
    <source>
        <dbReference type="Proteomes" id="UP000027195"/>
    </source>
</evidence>
<evidence type="ECO:0000256" key="1">
    <source>
        <dbReference type="SAM" id="SignalP"/>
    </source>
</evidence>
<reference evidence="3" key="1">
    <citation type="journal article" date="2014" name="Proc. Natl. Acad. Sci. U.S.A.">
        <title>Extensive sampling of basidiomycete genomes demonstrates inadequacy of the white-rot/brown-rot paradigm for wood decay fungi.</title>
        <authorList>
            <person name="Riley R."/>
            <person name="Salamov A.A."/>
            <person name="Brown D.W."/>
            <person name="Nagy L.G."/>
            <person name="Floudas D."/>
            <person name="Held B.W."/>
            <person name="Levasseur A."/>
            <person name="Lombard V."/>
            <person name="Morin E."/>
            <person name="Otillar R."/>
            <person name="Lindquist E.A."/>
            <person name="Sun H."/>
            <person name="LaButti K.M."/>
            <person name="Schmutz J."/>
            <person name="Jabbour D."/>
            <person name="Luo H."/>
            <person name="Baker S.E."/>
            <person name="Pisabarro A.G."/>
            <person name="Walton J.D."/>
            <person name="Blanchette R.A."/>
            <person name="Henrissat B."/>
            <person name="Martin F."/>
            <person name="Cullen D."/>
            <person name="Hibbett D.S."/>
            <person name="Grigoriev I.V."/>
        </authorList>
    </citation>
    <scope>NUCLEOTIDE SEQUENCE [LARGE SCALE GENOMIC DNA]</scope>
    <source>
        <strain evidence="3">FD-172 SS1</strain>
    </source>
</reference>
<gene>
    <name evidence="2" type="ORF">BOTBODRAFT_346789</name>
</gene>
<evidence type="ECO:0000313" key="2">
    <source>
        <dbReference type="EMBL" id="KDQ05567.1"/>
    </source>
</evidence>
<dbReference type="HOGENOM" id="CLU_2849378_0_0_1"/>
<feature type="chain" id="PRO_5001645187" description="Secreted protein" evidence="1">
    <location>
        <begin position="22"/>
        <end position="65"/>
    </location>
</feature>
<dbReference type="InParanoid" id="A0A067M102"/>
<accession>A0A067M102</accession>
<dbReference type="Proteomes" id="UP000027195">
    <property type="component" value="Unassembled WGS sequence"/>
</dbReference>
<protein>
    <recommendedName>
        <fullName evidence="4">Secreted protein</fullName>
    </recommendedName>
</protein>
<name>A0A067M102_BOTB1</name>
<sequence>MRAAIHGRAMLVFVCVHCCHAAPASRKADPHKSGTCWLQPLPPPVGPSLARERVYIYKLLPMQQR</sequence>
<dbReference type="EMBL" id="KL198243">
    <property type="protein sequence ID" value="KDQ05567.1"/>
    <property type="molecule type" value="Genomic_DNA"/>
</dbReference>
<organism evidence="2 3">
    <name type="scientific">Botryobasidium botryosum (strain FD-172 SS1)</name>
    <dbReference type="NCBI Taxonomy" id="930990"/>
    <lineage>
        <taxon>Eukaryota</taxon>
        <taxon>Fungi</taxon>
        <taxon>Dikarya</taxon>
        <taxon>Basidiomycota</taxon>
        <taxon>Agaricomycotina</taxon>
        <taxon>Agaricomycetes</taxon>
        <taxon>Cantharellales</taxon>
        <taxon>Botryobasidiaceae</taxon>
        <taxon>Botryobasidium</taxon>
    </lineage>
</organism>
<feature type="signal peptide" evidence="1">
    <location>
        <begin position="1"/>
        <end position="21"/>
    </location>
</feature>
<dbReference type="AlphaFoldDB" id="A0A067M102"/>
<proteinExistence type="predicted"/>
<keyword evidence="3" id="KW-1185">Reference proteome</keyword>
<keyword evidence="1" id="KW-0732">Signal</keyword>
<evidence type="ECO:0008006" key="4">
    <source>
        <dbReference type="Google" id="ProtNLM"/>
    </source>
</evidence>